<dbReference type="FunFam" id="3.40.50.300:FF:000126">
    <property type="entry name" value="Galactose/methyl galactoside import ATP-binding protein MglA"/>
    <property type="match status" value="1"/>
</dbReference>
<keyword evidence="13" id="KW-1185">Reference proteome</keyword>
<dbReference type="EMBL" id="CP002903">
    <property type="protein sequence ID" value="AEJ60707.1"/>
    <property type="molecule type" value="Genomic_DNA"/>
</dbReference>
<dbReference type="PROSITE" id="PS50893">
    <property type="entry name" value="ABC_TRANSPORTER_2"/>
    <property type="match status" value="2"/>
</dbReference>
<dbReference type="GO" id="GO:0016887">
    <property type="term" value="F:ATP hydrolysis activity"/>
    <property type="evidence" value="ECO:0007669"/>
    <property type="project" value="InterPro"/>
</dbReference>
<dbReference type="AlphaFoldDB" id="G0GEL9"/>
<dbReference type="OrthoDB" id="304830at2"/>
<dbReference type="InterPro" id="IPR003439">
    <property type="entry name" value="ABC_transporter-like_ATP-bd"/>
</dbReference>
<dbReference type="Proteomes" id="UP000007254">
    <property type="component" value="Chromosome"/>
</dbReference>
<dbReference type="GO" id="GO:0005524">
    <property type="term" value="F:ATP binding"/>
    <property type="evidence" value="ECO:0007669"/>
    <property type="project" value="UniProtKB-KW"/>
</dbReference>
<evidence type="ECO:0000256" key="7">
    <source>
        <dbReference type="ARBA" id="ARBA00022741"/>
    </source>
</evidence>
<keyword evidence="9" id="KW-1278">Translocase</keyword>
<evidence type="ECO:0000256" key="6">
    <source>
        <dbReference type="ARBA" id="ARBA00022737"/>
    </source>
</evidence>
<keyword evidence="6" id="KW-0677">Repeat</keyword>
<evidence type="ECO:0000313" key="13">
    <source>
        <dbReference type="Proteomes" id="UP000007254"/>
    </source>
</evidence>
<keyword evidence="3" id="KW-0813">Transport</keyword>
<feature type="domain" description="ABC transporter" evidence="11">
    <location>
        <begin position="253"/>
        <end position="498"/>
    </location>
</feature>
<dbReference type="SMART" id="SM00382">
    <property type="entry name" value="AAA"/>
    <property type="match status" value="2"/>
</dbReference>
<sequence>MFEVLLVMEGICKRFPGVTALQDVHLEVRKGEVHALLGENGAGKSTLMKILTGVYRKDGGTIRYKGEEVEFLSPREAQEAGISIIYQEFNLMPHLTVAQNILIGREPRTGIPWFIDEGALNRQAKEILDSLHIDIDVTAKVASLSVAEQQMVEIAKAISFQSDLLIMDEPTAALTEGEIKELFRVIHGLKRRGVSIIYISHRLEELKHLADRVTVLRDGRYITTVPFSQTSLEELIRYMVGRDIDNLFPKISIPQGDLLLEVRNLCRRGVLHDISFCLRRGEILGVAGLMGAGRTELARAVFGADPIDEGEIFLEGRKVVIRNPHEAIKEGIAYLTEDRKREGLALNLTVSDNLILASIRDFANPLWMMKTGKVESTVREFINELKIKTPSTRQKVKFLSGGNQQKVIIARWLCKKAKVFIFDEPTRGIDVGAKHEVYQLMNELVSRGAGIIMISSELPEILGLSDRILVMHEGRIAGELSREDATQEKILYLATGGK</sequence>
<dbReference type="Pfam" id="PF00005">
    <property type="entry name" value="ABC_tran"/>
    <property type="match status" value="2"/>
</dbReference>
<keyword evidence="4" id="KW-1003">Cell membrane</keyword>
<comment type="subcellular location">
    <subcellularLocation>
        <location evidence="2">Cell inner membrane</location>
    </subcellularLocation>
    <subcellularLocation>
        <location evidence="1">Cell membrane</location>
        <topology evidence="1">Peripheral membrane protein</topology>
    </subcellularLocation>
</comment>
<dbReference type="SUPFAM" id="SSF52540">
    <property type="entry name" value="P-loop containing nucleoside triphosphate hydrolases"/>
    <property type="match status" value="2"/>
</dbReference>
<dbReference type="InterPro" id="IPR050107">
    <property type="entry name" value="ABC_carbohydrate_import_ATPase"/>
</dbReference>
<evidence type="ECO:0000313" key="12">
    <source>
        <dbReference type="EMBL" id="AEJ60707.1"/>
    </source>
</evidence>
<evidence type="ECO:0000256" key="4">
    <source>
        <dbReference type="ARBA" id="ARBA00022475"/>
    </source>
</evidence>
<dbReference type="STRING" id="869211.Spith_0423"/>
<dbReference type="KEGG" id="stq:Spith_0423"/>
<evidence type="ECO:0000256" key="1">
    <source>
        <dbReference type="ARBA" id="ARBA00004202"/>
    </source>
</evidence>
<keyword evidence="7" id="KW-0547">Nucleotide-binding</keyword>
<name>G0GEL9_WINT7</name>
<evidence type="ECO:0000256" key="9">
    <source>
        <dbReference type="ARBA" id="ARBA00022967"/>
    </source>
</evidence>
<dbReference type="PANTHER" id="PTHR43790">
    <property type="entry name" value="CARBOHYDRATE TRANSPORT ATP-BINDING PROTEIN MG119-RELATED"/>
    <property type="match status" value="1"/>
</dbReference>
<protein>
    <submittedName>
        <fullName evidence="12">ABC transporter related protein</fullName>
    </submittedName>
</protein>
<dbReference type="HOGENOM" id="CLU_000604_92_3_12"/>
<evidence type="ECO:0000256" key="2">
    <source>
        <dbReference type="ARBA" id="ARBA00004533"/>
    </source>
</evidence>
<dbReference type="PROSITE" id="PS00211">
    <property type="entry name" value="ABC_TRANSPORTER_1"/>
    <property type="match status" value="1"/>
</dbReference>
<reference evidence="12 13" key="1">
    <citation type="submission" date="2011-06" db="EMBL/GenBank/DDBJ databases">
        <title>The complete genome of Spirochaeta thermophila DSM 6578.</title>
        <authorList>
            <consortium name="US DOE Joint Genome Institute (JGI-PGF)"/>
            <person name="Lucas S."/>
            <person name="Lapidus A."/>
            <person name="Bruce D."/>
            <person name="Goodwin L."/>
            <person name="Pitluck S."/>
            <person name="Peters L."/>
            <person name="Kyrpides N."/>
            <person name="Mavromatis K."/>
            <person name="Ivanova N."/>
            <person name="Mikailova N."/>
            <person name="Pagani I."/>
            <person name="Chertkov O."/>
            <person name="Detter J.C."/>
            <person name="Tapia R."/>
            <person name="Han C."/>
            <person name="Land M."/>
            <person name="Hauser L."/>
            <person name="Markowitz V."/>
            <person name="Cheng J.-F."/>
            <person name="Hugenholtz P."/>
            <person name="Woyke T."/>
            <person name="Wu D."/>
            <person name="Spring S."/>
            <person name="Merkhoffer B."/>
            <person name="Schneider S."/>
            <person name="Klenk H.-P."/>
            <person name="Eisen J.A."/>
        </authorList>
    </citation>
    <scope>NUCLEOTIDE SEQUENCE [LARGE SCALE GENOMIC DNA]</scope>
    <source>
        <strain evidence="13">ATCC 700085 / DSM 6578 / Z-1203</strain>
    </source>
</reference>
<dbReference type="Gene3D" id="3.40.50.300">
    <property type="entry name" value="P-loop containing nucleotide triphosphate hydrolases"/>
    <property type="match status" value="2"/>
</dbReference>
<feature type="domain" description="ABC transporter" evidence="11">
    <location>
        <begin position="6"/>
        <end position="243"/>
    </location>
</feature>
<dbReference type="GO" id="GO:0005886">
    <property type="term" value="C:plasma membrane"/>
    <property type="evidence" value="ECO:0007669"/>
    <property type="project" value="UniProtKB-SubCell"/>
</dbReference>
<keyword evidence="5" id="KW-0762">Sugar transport</keyword>
<keyword evidence="8" id="KW-0067">ATP-binding</keyword>
<accession>G0GEL9</accession>
<evidence type="ECO:0000256" key="3">
    <source>
        <dbReference type="ARBA" id="ARBA00022448"/>
    </source>
</evidence>
<dbReference type="CDD" id="cd03215">
    <property type="entry name" value="ABC_Carb_Monos_II"/>
    <property type="match status" value="1"/>
</dbReference>
<dbReference type="GO" id="GO:0015749">
    <property type="term" value="P:monosaccharide transmembrane transport"/>
    <property type="evidence" value="ECO:0007669"/>
    <property type="project" value="UniProtKB-ARBA"/>
</dbReference>
<organism evidence="12 13">
    <name type="scientific">Winmispira thermophila (strain ATCC 700085 / DSM 6578 / Z-1203)</name>
    <name type="common">Spirochaeta thermophila</name>
    <dbReference type="NCBI Taxonomy" id="869211"/>
    <lineage>
        <taxon>Bacteria</taxon>
        <taxon>Pseudomonadati</taxon>
        <taxon>Spirochaetota</taxon>
        <taxon>Spirochaetia</taxon>
        <taxon>Winmispirales</taxon>
        <taxon>Winmispiraceae</taxon>
        <taxon>Winmispira</taxon>
    </lineage>
</organism>
<gene>
    <name evidence="12" type="ordered locus">Spith_0423</name>
</gene>
<evidence type="ECO:0000259" key="11">
    <source>
        <dbReference type="PROSITE" id="PS50893"/>
    </source>
</evidence>
<dbReference type="InterPro" id="IPR003593">
    <property type="entry name" value="AAA+_ATPase"/>
</dbReference>
<dbReference type="InterPro" id="IPR017871">
    <property type="entry name" value="ABC_transporter-like_CS"/>
</dbReference>
<dbReference type="RefSeq" id="WP_014624105.1">
    <property type="nucleotide sequence ID" value="NC_017583.1"/>
</dbReference>
<keyword evidence="10" id="KW-0472">Membrane</keyword>
<evidence type="ECO:0000256" key="5">
    <source>
        <dbReference type="ARBA" id="ARBA00022597"/>
    </source>
</evidence>
<proteinExistence type="predicted"/>
<dbReference type="CDD" id="cd03216">
    <property type="entry name" value="ABC_Carb_Monos_I"/>
    <property type="match status" value="1"/>
</dbReference>
<dbReference type="PANTHER" id="PTHR43790:SF3">
    <property type="entry name" value="D-ALLOSE IMPORT ATP-BINDING PROTEIN ALSA-RELATED"/>
    <property type="match status" value="1"/>
</dbReference>
<evidence type="ECO:0000256" key="10">
    <source>
        <dbReference type="ARBA" id="ARBA00023136"/>
    </source>
</evidence>
<dbReference type="InterPro" id="IPR027417">
    <property type="entry name" value="P-loop_NTPase"/>
</dbReference>
<dbReference type="FunFam" id="3.40.50.300:FF:000127">
    <property type="entry name" value="Ribose import ATP-binding protein RbsA"/>
    <property type="match status" value="1"/>
</dbReference>
<evidence type="ECO:0000256" key="8">
    <source>
        <dbReference type="ARBA" id="ARBA00022840"/>
    </source>
</evidence>